<dbReference type="RefSeq" id="WP_008566034.1">
    <property type="nucleotide sequence ID" value="NZ_JH594507.1"/>
</dbReference>
<dbReference type="STRING" id="999422.HMPREF9944_01996"/>
<organism evidence="1 2">
    <name type="scientific">Segatella maculosa OT 289</name>
    <dbReference type="NCBI Taxonomy" id="999422"/>
    <lineage>
        <taxon>Bacteria</taxon>
        <taxon>Pseudomonadati</taxon>
        <taxon>Bacteroidota</taxon>
        <taxon>Bacteroidia</taxon>
        <taxon>Bacteroidales</taxon>
        <taxon>Prevotellaceae</taxon>
        <taxon>Segatella</taxon>
    </lineage>
</organism>
<dbReference type="PATRIC" id="fig|999422.3.peg.2101"/>
<gene>
    <name evidence="1" type="ORF">HMPREF9944_01996</name>
</gene>
<dbReference type="OrthoDB" id="5291617at2"/>
<dbReference type="Proteomes" id="UP000003167">
    <property type="component" value="Unassembled WGS sequence"/>
</dbReference>
<name>H1HPA2_9BACT</name>
<protein>
    <recommendedName>
        <fullName evidence="3">ATP-grasp domain-containing protein</fullName>
    </recommendedName>
</protein>
<evidence type="ECO:0008006" key="3">
    <source>
        <dbReference type="Google" id="ProtNLM"/>
    </source>
</evidence>
<keyword evidence="2" id="KW-1185">Reference proteome</keyword>
<evidence type="ECO:0000313" key="2">
    <source>
        <dbReference type="Proteomes" id="UP000003167"/>
    </source>
</evidence>
<accession>H1HPA2</accession>
<dbReference type="AlphaFoldDB" id="H1HPA2"/>
<reference evidence="1 2" key="1">
    <citation type="submission" date="2011-12" db="EMBL/GenBank/DDBJ databases">
        <title>The Genome Sequence of Prevotella maculosa OT 289.</title>
        <authorList>
            <consortium name="The Broad Institute Genome Sequencing Platform"/>
            <person name="Earl A."/>
            <person name="Ward D."/>
            <person name="Feldgarden M."/>
            <person name="Gevers D."/>
            <person name="Izard J."/>
            <person name="Blanton J.M."/>
            <person name="Mathney J."/>
            <person name="Tanner A.C."/>
            <person name="Dewhirst F.E."/>
            <person name="Young S.K."/>
            <person name="Zeng Q."/>
            <person name="Gargeya S."/>
            <person name="Fitzgerald M."/>
            <person name="Haas B."/>
            <person name="Abouelleil A."/>
            <person name="Alvarado L."/>
            <person name="Arachchi H.M."/>
            <person name="Berlin A."/>
            <person name="Chapman S.B."/>
            <person name="Gearin G."/>
            <person name="Goldberg J."/>
            <person name="Griggs A."/>
            <person name="Gujja S."/>
            <person name="Hansen M."/>
            <person name="Heiman D."/>
            <person name="Howarth C."/>
            <person name="Larimer J."/>
            <person name="Lui A."/>
            <person name="MacDonald P.J.P."/>
            <person name="McCowen C."/>
            <person name="Montmayeur A."/>
            <person name="Murphy C."/>
            <person name="Neiman D."/>
            <person name="Pearson M."/>
            <person name="Priest M."/>
            <person name="Roberts A."/>
            <person name="Saif S."/>
            <person name="Shea T."/>
            <person name="Sisk P."/>
            <person name="Stolte C."/>
            <person name="Sykes S."/>
            <person name="Wortman J."/>
            <person name="Nusbaum C."/>
            <person name="Birren B."/>
        </authorList>
    </citation>
    <scope>NUCLEOTIDE SEQUENCE [LARGE SCALE GENOMIC DNA]</scope>
    <source>
        <strain evidence="1 2">OT 289</strain>
    </source>
</reference>
<dbReference type="EMBL" id="AGEK01000034">
    <property type="protein sequence ID" value="EHO68034.1"/>
    <property type="molecule type" value="Genomic_DNA"/>
</dbReference>
<sequence>MKLHIFNPGHEIALAEHRKYVTLPHAARQLQHDLSFLPALWADDDDFVLVESKAHQDIPSYLKKYAAKVSLIDDEDLPYLDLENTEIMPWGWNLALQNRLLERSRGRLSQLLPSQTQLEAYRTLCSRGWCATYLLPHLVTSLADAVGIAHAFSSDSALFAHLKATDNGPFRQYVLKAPWSSSGRGLRYVDMQREGITPHLQGWITNVIAKQGYIMAEPYYNKVFDFGMEFHAHKNGSVDYLGLSVFHTVNGAYAGNLLANEADKQELVSRYASSSVLKTLCDAVKHFMPAQLQGIYAGPFGIDMMIVGEGKIHPCVELNLRRTMGHVALSLSAKQHSRRSMQITYKNGRYSLHINPLSHQSV</sequence>
<comment type="caution">
    <text evidence="1">The sequence shown here is derived from an EMBL/GenBank/DDBJ whole genome shotgun (WGS) entry which is preliminary data.</text>
</comment>
<evidence type="ECO:0000313" key="1">
    <source>
        <dbReference type="EMBL" id="EHO68034.1"/>
    </source>
</evidence>
<proteinExistence type="predicted"/>
<dbReference type="HOGENOM" id="CLU_059540_0_0_10"/>